<reference evidence="2" key="1">
    <citation type="submission" date="2018-05" db="EMBL/GenBank/DDBJ databases">
        <authorList>
            <person name="Lanie J.A."/>
            <person name="Ng W.-L."/>
            <person name="Kazmierczak K.M."/>
            <person name="Andrzejewski T.M."/>
            <person name="Davidsen T.M."/>
            <person name="Wayne K.J."/>
            <person name="Tettelin H."/>
            <person name="Glass J.I."/>
            <person name="Rusch D."/>
            <person name="Podicherti R."/>
            <person name="Tsui H.-C.T."/>
            <person name="Winkler M.E."/>
        </authorList>
    </citation>
    <scope>NUCLEOTIDE SEQUENCE</scope>
</reference>
<dbReference type="AlphaFoldDB" id="A0A382HN11"/>
<dbReference type="EMBL" id="UINC01062077">
    <property type="protein sequence ID" value="SVB88327.1"/>
    <property type="molecule type" value="Genomic_DNA"/>
</dbReference>
<feature type="domain" description="Holliday junction resolvase-related" evidence="1">
    <location>
        <begin position="55"/>
        <end position="163"/>
    </location>
</feature>
<organism evidence="2">
    <name type="scientific">marine metagenome</name>
    <dbReference type="NCBI Taxonomy" id="408172"/>
    <lineage>
        <taxon>unclassified sequences</taxon>
        <taxon>metagenomes</taxon>
        <taxon>ecological metagenomes</taxon>
    </lineage>
</organism>
<dbReference type="InterPro" id="IPR019287">
    <property type="entry name" value="Hday_junct_resolvase-rel_dom"/>
</dbReference>
<accession>A0A382HN11</accession>
<evidence type="ECO:0000259" key="1">
    <source>
        <dbReference type="Pfam" id="PF10107"/>
    </source>
</evidence>
<dbReference type="Pfam" id="PF10107">
    <property type="entry name" value="Endonuc_Holl"/>
    <property type="match status" value="1"/>
</dbReference>
<gene>
    <name evidence="2" type="ORF">METZ01_LOCUS241181</name>
</gene>
<protein>
    <recommendedName>
        <fullName evidence="1">Holliday junction resolvase-related domain-containing protein</fullName>
    </recommendedName>
</protein>
<evidence type="ECO:0000313" key="2">
    <source>
        <dbReference type="EMBL" id="SVB88327.1"/>
    </source>
</evidence>
<proteinExistence type="predicted"/>
<sequence>MNIINELQDPSLIAQCPNCHGDFQLSKTILFDGTKQFPPQAEDKKLELKEELNGLNQEIKDRLEALKKFKISVDKTSEERALSTGLGKVMQNVLPSYKDFDSQVSVADCRFIAAQLDIIIFEGASNNHITNITFMDAKRSDKPGLEPNQKQIRNAVNDGKVRSELF</sequence>
<name>A0A382HN11_9ZZZZ</name>